<evidence type="ECO:0000313" key="2">
    <source>
        <dbReference type="EMBL" id="ANS31093.1"/>
    </source>
</evidence>
<dbReference type="InterPro" id="IPR022742">
    <property type="entry name" value="Hydrolase_4"/>
</dbReference>
<dbReference type="Gene3D" id="3.40.50.1820">
    <property type="entry name" value="alpha/beta hydrolase"/>
    <property type="match status" value="1"/>
</dbReference>
<dbReference type="Proteomes" id="UP000186108">
    <property type="component" value="Chromosome"/>
</dbReference>
<protein>
    <submittedName>
        <fullName evidence="2">Alpha/beta hydrolase fold protein</fullName>
    </submittedName>
</protein>
<dbReference type="EMBL" id="CP009111">
    <property type="protein sequence ID" value="ANS31093.1"/>
    <property type="molecule type" value="Genomic_DNA"/>
</dbReference>
<evidence type="ECO:0000313" key="3">
    <source>
        <dbReference type="Proteomes" id="UP000186108"/>
    </source>
</evidence>
<organism evidence="2 3">
    <name type="scientific">Rhodococcus opacus</name>
    <name type="common">Nocardia opaca</name>
    <dbReference type="NCBI Taxonomy" id="37919"/>
    <lineage>
        <taxon>Bacteria</taxon>
        <taxon>Bacillati</taxon>
        <taxon>Actinomycetota</taxon>
        <taxon>Actinomycetes</taxon>
        <taxon>Mycobacteriales</taxon>
        <taxon>Nocardiaceae</taxon>
        <taxon>Rhodococcus</taxon>
    </lineage>
</organism>
<reference evidence="2 3" key="1">
    <citation type="submission" date="2014-07" db="EMBL/GenBank/DDBJ databases">
        <authorList>
            <person name="Zhang J.E."/>
            <person name="Yang H."/>
            <person name="Guo J."/>
            <person name="Deng Z."/>
            <person name="Luo H."/>
            <person name="Luo M."/>
            <person name="Zhao B."/>
        </authorList>
    </citation>
    <scope>NUCLEOTIDE SEQUENCE [LARGE SCALE GENOMIC DNA]</scope>
    <source>
        <strain evidence="2 3">1CP</strain>
    </source>
</reference>
<dbReference type="InterPro" id="IPR017208">
    <property type="entry name" value="UCP037442_abhydr"/>
</dbReference>
<dbReference type="SUPFAM" id="SSF53474">
    <property type="entry name" value="alpha/beta-Hydrolases"/>
    <property type="match status" value="1"/>
</dbReference>
<feature type="domain" description="Serine aminopeptidase S33" evidence="1">
    <location>
        <begin position="42"/>
        <end position="165"/>
    </location>
</feature>
<dbReference type="InterPro" id="IPR029058">
    <property type="entry name" value="AB_hydrolase_fold"/>
</dbReference>
<dbReference type="GO" id="GO:0016787">
    <property type="term" value="F:hydrolase activity"/>
    <property type="evidence" value="ECO:0007669"/>
    <property type="project" value="UniProtKB-KW"/>
</dbReference>
<dbReference type="RefSeq" id="WP_065492442.1">
    <property type="nucleotide sequence ID" value="NZ_CP009111.1"/>
</dbReference>
<sequence length="297" mass="32331">MTASPTRPPSEYSTLESVAVSTPDEVTFRVRVLPSALPDAPLVLLLPAMAMKAKHYLALAKAFHAQGLSVALTDLRAQGESRPALREGKDFGYREMLEVDLPAIVAGLRQRFPHAPLHLFGHSLGGQLALLFAAAQPTAATSVTVIGTGTVFWRAFGPRRWVEALTSIQWIGLVSRVKGYWPGGVLIPGAMAGGVMIDWSKHSLTSRYRPRGSSVEYDRLLGEMTVPVLAVSLEHDRLGPKSNVDFLVSRLQAAAVTQWHVEGDSPVVHRDHFEWLKDSPVVAQRVAEWIDSGSAFA</sequence>
<dbReference type="Pfam" id="PF12146">
    <property type="entry name" value="Hydrolase_4"/>
    <property type="match status" value="1"/>
</dbReference>
<accession>A0A1B1KEP5</accession>
<evidence type="ECO:0000259" key="1">
    <source>
        <dbReference type="Pfam" id="PF12146"/>
    </source>
</evidence>
<dbReference type="AlphaFoldDB" id="A0A1B1KEP5"/>
<keyword evidence="2" id="KW-0378">Hydrolase</keyword>
<dbReference type="PATRIC" id="fig|37919.13.peg.6770"/>
<proteinExistence type="predicted"/>
<name>A0A1B1KEP5_RHOOP</name>
<dbReference type="PIRSF" id="PIRSF037442">
    <property type="entry name" value="UCP037442_abhydr"/>
    <property type="match status" value="1"/>
</dbReference>
<gene>
    <name evidence="2" type="ORF">R1CP_32350</name>
</gene>